<accession>A0ABQ9FG24</accession>
<reference evidence="2 3" key="1">
    <citation type="submission" date="2022-12" db="EMBL/GenBank/DDBJ databases">
        <title>Chromosome-level genome of Tegillarca granosa.</title>
        <authorList>
            <person name="Kim J."/>
        </authorList>
    </citation>
    <scope>NUCLEOTIDE SEQUENCE [LARGE SCALE GENOMIC DNA]</scope>
    <source>
        <strain evidence="2">Teg-2019</strain>
        <tissue evidence="2">Adductor muscle</tissue>
    </source>
</reference>
<evidence type="ECO:0000313" key="3">
    <source>
        <dbReference type="Proteomes" id="UP001217089"/>
    </source>
</evidence>
<dbReference type="PANTHER" id="PTHR44461">
    <property type="entry name" value="QUINONE OXIDOREDUCTASE-LIKE PROTEIN 1"/>
    <property type="match status" value="1"/>
</dbReference>
<dbReference type="SMART" id="SM00829">
    <property type="entry name" value="PKS_ER"/>
    <property type="match status" value="1"/>
</dbReference>
<dbReference type="Pfam" id="PF08240">
    <property type="entry name" value="ADH_N"/>
    <property type="match status" value="1"/>
</dbReference>
<dbReference type="InterPro" id="IPR042633">
    <property type="entry name" value="CRYZL1"/>
</dbReference>
<gene>
    <name evidence="2" type="ORF">KUTeg_006967</name>
</gene>
<dbReference type="InterPro" id="IPR020843">
    <property type="entry name" value="ER"/>
</dbReference>
<organism evidence="2 3">
    <name type="scientific">Tegillarca granosa</name>
    <name type="common">Malaysian cockle</name>
    <name type="synonym">Anadara granosa</name>
    <dbReference type="NCBI Taxonomy" id="220873"/>
    <lineage>
        <taxon>Eukaryota</taxon>
        <taxon>Metazoa</taxon>
        <taxon>Spiralia</taxon>
        <taxon>Lophotrochozoa</taxon>
        <taxon>Mollusca</taxon>
        <taxon>Bivalvia</taxon>
        <taxon>Autobranchia</taxon>
        <taxon>Pteriomorphia</taxon>
        <taxon>Arcoida</taxon>
        <taxon>Arcoidea</taxon>
        <taxon>Arcidae</taxon>
        <taxon>Tegillarca</taxon>
    </lineage>
</organism>
<dbReference type="EMBL" id="JARBDR010000337">
    <property type="protein sequence ID" value="KAJ8314817.1"/>
    <property type="molecule type" value="Genomic_DNA"/>
</dbReference>
<evidence type="ECO:0000259" key="1">
    <source>
        <dbReference type="SMART" id="SM00829"/>
    </source>
</evidence>
<name>A0ABQ9FG24_TEGGR</name>
<feature type="domain" description="Enoyl reductase (ER)" evidence="1">
    <location>
        <begin position="17"/>
        <end position="363"/>
    </location>
</feature>
<dbReference type="Proteomes" id="UP001217089">
    <property type="component" value="Unassembled WGS sequence"/>
</dbReference>
<protein>
    <recommendedName>
        <fullName evidence="1">Enoyl reductase (ER) domain-containing protein</fullName>
    </recommendedName>
</protein>
<dbReference type="PANTHER" id="PTHR44461:SF1">
    <property type="entry name" value="QUINONE OXIDOREDUCTASE-LIKE PROTEIN 1"/>
    <property type="match status" value="1"/>
</dbReference>
<dbReference type="InterPro" id="IPR013154">
    <property type="entry name" value="ADH-like_N"/>
</dbReference>
<sequence length="365" mass="40101">MRMKTVVQDFNPSDLTNRVSKFTLETNVDVPNPDKYEVVVQVKACGLSVIKHKVLTEVFKKNPPNKCMVGQDVAGVIVKVGSSVTNVKLDDAVVGCVPLDSPYSGCGEYCLMSEYDVVKKPDKLSYEDVAAVVGDCVKAYTALYYQARLCGGDTVLVMDGATPSGSVCLQLASHWGAKVITTASSQDERGFIESLHLPVAQVIDLNHRGNLLLSCVMEETGGIGVDVLVDNGVKMFSNEEDNKFIDEKFKYPLPHKHDVISCLGMSGKWITSQSDLQLDPPDSQKLFLRGGSVNFLFEQVWSLSYAQHGRYQRILLQNYILQDAMDKVDKGVIRCKIAKTVTLEGAVDALKTLEDIRIGKVVVKI</sequence>
<dbReference type="InterPro" id="IPR011032">
    <property type="entry name" value="GroES-like_sf"/>
</dbReference>
<dbReference type="InterPro" id="IPR036291">
    <property type="entry name" value="NAD(P)-bd_dom_sf"/>
</dbReference>
<dbReference type="Gene3D" id="3.90.180.10">
    <property type="entry name" value="Medium-chain alcohol dehydrogenases, catalytic domain"/>
    <property type="match status" value="1"/>
</dbReference>
<comment type="caution">
    <text evidence="2">The sequence shown here is derived from an EMBL/GenBank/DDBJ whole genome shotgun (WGS) entry which is preliminary data.</text>
</comment>
<evidence type="ECO:0000313" key="2">
    <source>
        <dbReference type="EMBL" id="KAJ8314817.1"/>
    </source>
</evidence>
<dbReference type="SUPFAM" id="SSF50129">
    <property type="entry name" value="GroES-like"/>
    <property type="match status" value="1"/>
</dbReference>
<keyword evidence="3" id="KW-1185">Reference proteome</keyword>
<dbReference type="SUPFAM" id="SSF51735">
    <property type="entry name" value="NAD(P)-binding Rossmann-fold domains"/>
    <property type="match status" value="1"/>
</dbReference>
<dbReference type="Gene3D" id="3.40.50.720">
    <property type="entry name" value="NAD(P)-binding Rossmann-like Domain"/>
    <property type="match status" value="1"/>
</dbReference>
<proteinExistence type="predicted"/>
<dbReference type="CDD" id="cd05195">
    <property type="entry name" value="enoyl_red"/>
    <property type="match status" value="1"/>
</dbReference>